<dbReference type="EMBL" id="JAIWYP010000004">
    <property type="protein sequence ID" value="KAH3838262.1"/>
    <property type="molecule type" value="Genomic_DNA"/>
</dbReference>
<gene>
    <name evidence="2" type="ORF">DPMN_111670</name>
</gene>
<reference evidence="2" key="1">
    <citation type="journal article" date="2019" name="bioRxiv">
        <title>The Genome of the Zebra Mussel, Dreissena polymorpha: A Resource for Invasive Species Research.</title>
        <authorList>
            <person name="McCartney M.A."/>
            <person name="Auch B."/>
            <person name="Kono T."/>
            <person name="Mallez S."/>
            <person name="Zhang Y."/>
            <person name="Obille A."/>
            <person name="Becker A."/>
            <person name="Abrahante J.E."/>
            <person name="Garbe J."/>
            <person name="Badalamenti J.P."/>
            <person name="Herman A."/>
            <person name="Mangelson H."/>
            <person name="Liachko I."/>
            <person name="Sullivan S."/>
            <person name="Sone E.D."/>
            <person name="Koren S."/>
            <person name="Silverstein K.A.T."/>
            <person name="Beckman K.B."/>
            <person name="Gohl D.M."/>
        </authorList>
    </citation>
    <scope>NUCLEOTIDE SEQUENCE</scope>
    <source>
        <strain evidence="2">Duluth1</strain>
        <tissue evidence="2">Whole animal</tissue>
    </source>
</reference>
<proteinExistence type="predicted"/>
<organism evidence="2 3">
    <name type="scientific">Dreissena polymorpha</name>
    <name type="common">Zebra mussel</name>
    <name type="synonym">Mytilus polymorpha</name>
    <dbReference type="NCBI Taxonomy" id="45954"/>
    <lineage>
        <taxon>Eukaryota</taxon>
        <taxon>Metazoa</taxon>
        <taxon>Spiralia</taxon>
        <taxon>Lophotrochozoa</taxon>
        <taxon>Mollusca</taxon>
        <taxon>Bivalvia</taxon>
        <taxon>Autobranchia</taxon>
        <taxon>Heteroconchia</taxon>
        <taxon>Euheterodonta</taxon>
        <taxon>Imparidentia</taxon>
        <taxon>Neoheterodontei</taxon>
        <taxon>Myida</taxon>
        <taxon>Dreissenoidea</taxon>
        <taxon>Dreissenidae</taxon>
        <taxon>Dreissena</taxon>
    </lineage>
</organism>
<keyword evidence="3" id="KW-1185">Reference proteome</keyword>
<comment type="caution">
    <text evidence="2">The sequence shown here is derived from an EMBL/GenBank/DDBJ whole genome shotgun (WGS) entry which is preliminary data.</text>
</comment>
<protein>
    <submittedName>
        <fullName evidence="2">Uncharacterized protein</fullName>
    </submittedName>
</protein>
<evidence type="ECO:0000313" key="2">
    <source>
        <dbReference type="EMBL" id="KAH3838262.1"/>
    </source>
</evidence>
<dbReference type="Proteomes" id="UP000828390">
    <property type="component" value="Unassembled WGS sequence"/>
</dbReference>
<name>A0A9D4QQ04_DREPO</name>
<accession>A0A9D4QQ04</accession>
<evidence type="ECO:0000256" key="1">
    <source>
        <dbReference type="SAM" id="MobiDB-lite"/>
    </source>
</evidence>
<dbReference type="AlphaFoldDB" id="A0A9D4QQ04"/>
<evidence type="ECO:0000313" key="3">
    <source>
        <dbReference type="Proteomes" id="UP000828390"/>
    </source>
</evidence>
<reference evidence="2" key="2">
    <citation type="submission" date="2020-11" db="EMBL/GenBank/DDBJ databases">
        <authorList>
            <person name="McCartney M.A."/>
            <person name="Auch B."/>
            <person name="Kono T."/>
            <person name="Mallez S."/>
            <person name="Becker A."/>
            <person name="Gohl D.M."/>
            <person name="Silverstein K.A.T."/>
            <person name="Koren S."/>
            <person name="Bechman K.B."/>
            <person name="Herman A."/>
            <person name="Abrahante J.E."/>
            <person name="Garbe J."/>
        </authorList>
    </citation>
    <scope>NUCLEOTIDE SEQUENCE</scope>
    <source>
        <strain evidence="2">Duluth1</strain>
        <tissue evidence="2">Whole animal</tissue>
    </source>
</reference>
<feature type="region of interest" description="Disordered" evidence="1">
    <location>
        <begin position="62"/>
        <end position="98"/>
    </location>
</feature>
<sequence>MGSAGFCFEGLNDDITLASDGPQRDMSGYVSKLRERSLFDVPEEADRSRNPFILTSSRLTNRPYRNKSHDKHPLLDKRSPWGSNLRPPDPEADALSTRPRRPVCALNILDAKSIDGMSSKA</sequence>